<name>A0ACC1PG31_9APHY</name>
<protein>
    <submittedName>
        <fullName evidence="1">Uncharacterized protein</fullName>
    </submittedName>
</protein>
<accession>A0ACC1PG31</accession>
<comment type="caution">
    <text evidence="1">The sequence shown here is derived from an EMBL/GenBank/DDBJ whole genome shotgun (WGS) entry which is preliminary data.</text>
</comment>
<dbReference type="EMBL" id="JANSHE010002600">
    <property type="protein sequence ID" value="KAJ2990665.1"/>
    <property type="molecule type" value="Genomic_DNA"/>
</dbReference>
<organism evidence="1 2">
    <name type="scientific">Trametes sanguinea</name>
    <dbReference type="NCBI Taxonomy" id="158606"/>
    <lineage>
        <taxon>Eukaryota</taxon>
        <taxon>Fungi</taxon>
        <taxon>Dikarya</taxon>
        <taxon>Basidiomycota</taxon>
        <taxon>Agaricomycotina</taxon>
        <taxon>Agaricomycetes</taxon>
        <taxon>Polyporales</taxon>
        <taxon>Polyporaceae</taxon>
        <taxon>Trametes</taxon>
    </lineage>
</organism>
<keyword evidence="2" id="KW-1185">Reference proteome</keyword>
<dbReference type="Proteomes" id="UP001144978">
    <property type="component" value="Unassembled WGS sequence"/>
</dbReference>
<sequence>MTSSARAQVDDAKCVQGSQHGEDHHETLDERASHTTRLLGILLLHIARQGQLLVLLAIHARSERGNGRGHGSGLENGANEKTDEVTQTAVLRALTPGRLYTPPGPDAMESMRRPRGLLLLIRESVYAEVSKGR</sequence>
<evidence type="ECO:0000313" key="1">
    <source>
        <dbReference type="EMBL" id="KAJ2990665.1"/>
    </source>
</evidence>
<gene>
    <name evidence="1" type="ORF">NUW54_g8403</name>
</gene>
<reference evidence="1" key="1">
    <citation type="submission" date="2022-08" db="EMBL/GenBank/DDBJ databases">
        <title>Genome Sequence of Pycnoporus sanguineus.</title>
        <authorList>
            <person name="Buettner E."/>
        </authorList>
    </citation>
    <scope>NUCLEOTIDE SEQUENCE</scope>
    <source>
        <strain evidence="1">CG-C14</strain>
    </source>
</reference>
<proteinExistence type="predicted"/>
<evidence type="ECO:0000313" key="2">
    <source>
        <dbReference type="Proteomes" id="UP001144978"/>
    </source>
</evidence>